<keyword evidence="10" id="KW-1185">Reference proteome</keyword>
<feature type="region of interest" description="Disordered" evidence="6">
    <location>
        <begin position="174"/>
        <end position="207"/>
    </location>
</feature>
<dbReference type="Proteomes" id="UP001500839">
    <property type="component" value="Unassembled WGS sequence"/>
</dbReference>
<proteinExistence type="inferred from homology"/>
<dbReference type="EMBL" id="BAABKQ010000001">
    <property type="protein sequence ID" value="GAA4813962.1"/>
    <property type="molecule type" value="Genomic_DNA"/>
</dbReference>
<reference evidence="10" key="1">
    <citation type="journal article" date="2019" name="Int. J. Syst. Evol. Microbiol.">
        <title>The Global Catalogue of Microorganisms (GCM) 10K type strain sequencing project: providing services to taxonomists for standard genome sequencing and annotation.</title>
        <authorList>
            <consortium name="The Broad Institute Genomics Platform"/>
            <consortium name="The Broad Institute Genome Sequencing Center for Infectious Disease"/>
            <person name="Wu L."/>
            <person name="Ma J."/>
        </authorList>
    </citation>
    <scope>NUCLEOTIDE SEQUENCE [LARGE SCALE GENOMIC DNA]</scope>
    <source>
        <strain evidence="10">JCM 18542</strain>
    </source>
</reference>
<dbReference type="Pfam" id="PF00960">
    <property type="entry name" value="Neocarzinostat"/>
    <property type="match status" value="1"/>
</dbReference>
<dbReference type="InterPro" id="IPR027273">
    <property type="entry name" value="Neocarzinostatin-like"/>
</dbReference>
<evidence type="ECO:0000313" key="10">
    <source>
        <dbReference type="Proteomes" id="UP001500839"/>
    </source>
</evidence>
<feature type="compositionally biased region" description="Low complexity" evidence="6">
    <location>
        <begin position="181"/>
        <end position="199"/>
    </location>
</feature>
<organism evidence="9 10">
    <name type="scientific">Tomitella cavernea</name>
    <dbReference type="NCBI Taxonomy" id="1387982"/>
    <lineage>
        <taxon>Bacteria</taxon>
        <taxon>Bacillati</taxon>
        <taxon>Actinomycetota</taxon>
        <taxon>Actinomycetes</taxon>
        <taxon>Mycobacteriales</taxon>
        <taxon>Tomitella</taxon>
    </lineage>
</organism>
<keyword evidence="8" id="KW-0732">Signal</keyword>
<comment type="caution">
    <text evidence="9">The sequence shown here is derived from an EMBL/GenBank/DDBJ whole genome shotgun (WGS) entry which is preliminary data.</text>
</comment>
<keyword evidence="2" id="KW-0929">Antimicrobial</keyword>
<feature type="chain" id="PRO_5046375950" description="Neocarzinostatin family protein" evidence="8">
    <location>
        <begin position="34"/>
        <end position="241"/>
    </location>
</feature>
<evidence type="ECO:0000256" key="2">
    <source>
        <dbReference type="ARBA" id="ARBA00022529"/>
    </source>
</evidence>
<evidence type="ECO:0000256" key="7">
    <source>
        <dbReference type="SAM" id="Phobius"/>
    </source>
</evidence>
<name>A0ABP9CPV9_9ACTN</name>
<accession>A0ABP9CPV9</accession>
<gene>
    <name evidence="9" type="ORF">GCM10023353_18830</name>
</gene>
<dbReference type="SUPFAM" id="SSF49319">
    <property type="entry name" value="Actinoxanthin-like"/>
    <property type="match status" value="1"/>
</dbReference>
<keyword evidence="3" id="KW-0044">Antibiotic</keyword>
<evidence type="ECO:0000256" key="4">
    <source>
        <dbReference type="ARBA" id="ARBA00023125"/>
    </source>
</evidence>
<keyword evidence="7" id="KW-1133">Transmembrane helix</keyword>
<dbReference type="RefSeq" id="WP_200174973.1">
    <property type="nucleotide sequence ID" value="NZ_BAABKQ010000001.1"/>
</dbReference>
<keyword evidence="5" id="KW-1015">Disulfide bond</keyword>
<evidence type="ECO:0000256" key="5">
    <source>
        <dbReference type="ARBA" id="ARBA00023157"/>
    </source>
</evidence>
<dbReference type="Gene3D" id="2.60.40.230">
    <property type="entry name" value="Neocarzinostatin-like"/>
    <property type="match status" value="1"/>
</dbReference>
<feature type="signal peptide" evidence="8">
    <location>
        <begin position="1"/>
        <end position="33"/>
    </location>
</feature>
<evidence type="ECO:0000256" key="1">
    <source>
        <dbReference type="ARBA" id="ARBA00010648"/>
    </source>
</evidence>
<dbReference type="InterPro" id="IPR010916">
    <property type="entry name" value="TonB_box_CS"/>
</dbReference>
<dbReference type="PROSITE" id="PS00430">
    <property type="entry name" value="TONB_DEPENDENT_REC_1"/>
    <property type="match status" value="1"/>
</dbReference>
<keyword evidence="4" id="KW-0238">DNA-binding</keyword>
<feature type="transmembrane region" description="Helical" evidence="7">
    <location>
        <begin position="211"/>
        <end position="233"/>
    </location>
</feature>
<comment type="similarity">
    <text evidence="1">Belongs to the neocarzinostatin family.</text>
</comment>
<evidence type="ECO:0000313" key="9">
    <source>
        <dbReference type="EMBL" id="GAA4813962.1"/>
    </source>
</evidence>
<evidence type="ECO:0008006" key="11">
    <source>
        <dbReference type="Google" id="ProtNLM"/>
    </source>
</evidence>
<evidence type="ECO:0000256" key="3">
    <source>
        <dbReference type="ARBA" id="ARBA00023022"/>
    </source>
</evidence>
<dbReference type="InterPro" id="IPR002186">
    <property type="entry name" value="Neocarzinostatin_fam"/>
</dbReference>
<sequence length="241" mass="23695">MHRSHTLLRRAAAATGIAAVAAGSLLAVSTAAAADPAASGPQLTISQTDGLAAGESITVEGSGLDPEAGYYVATCVTGTTGPAGPECSGDRTVPGSQLWVSNGRGATTPIAPDGTFTAELSAVAAGTSMSGTPVDCTESDCSITLFYDHRNGFGTVTGVPVTFTAATGSVATEVSADREATGGQAAEGQGTGDQSTDDQASAEDSDSSSTVVWWTVGGVVVALVVIGGIAIAVRRRGQQGS</sequence>
<evidence type="ECO:0000256" key="8">
    <source>
        <dbReference type="SAM" id="SignalP"/>
    </source>
</evidence>
<keyword evidence="7" id="KW-0812">Transmembrane</keyword>
<protein>
    <recommendedName>
        <fullName evidence="11">Neocarzinostatin family protein</fullName>
    </recommendedName>
</protein>
<keyword evidence="7" id="KW-0472">Membrane</keyword>
<evidence type="ECO:0000256" key="6">
    <source>
        <dbReference type="SAM" id="MobiDB-lite"/>
    </source>
</evidence>